<feature type="coiled-coil region" evidence="1">
    <location>
        <begin position="362"/>
        <end position="389"/>
    </location>
</feature>
<evidence type="ECO:0000256" key="1">
    <source>
        <dbReference type="SAM" id="Coils"/>
    </source>
</evidence>
<protein>
    <submittedName>
        <fullName evidence="4">Uncharacterized protein</fullName>
    </submittedName>
</protein>
<keyword evidence="3" id="KW-0812">Transmembrane</keyword>
<evidence type="ECO:0000313" key="4">
    <source>
        <dbReference type="EMBL" id="TWT38561.1"/>
    </source>
</evidence>
<name>A0A5C5VKH0_9BACT</name>
<proteinExistence type="predicted"/>
<accession>A0A5C5VKH0</accession>
<keyword evidence="3" id="KW-0472">Membrane</keyword>
<evidence type="ECO:0000313" key="5">
    <source>
        <dbReference type="Proteomes" id="UP000318878"/>
    </source>
</evidence>
<dbReference type="RefSeq" id="WP_186767368.1">
    <property type="nucleotide sequence ID" value="NZ_SJPF01000001.1"/>
</dbReference>
<dbReference type="Proteomes" id="UP000318878">
    <property type="component" value="Unassembled WGS sequence"/>
</dbReference>
<keyword evidence="3" id="KW-1133">Transmembrane helix</keyword>
<dbReference type="EMBL" id="SJPF01000001">
    <property type="protein sequence ID" value="TWT38561.1"/>
    <property type="molecule type" value="Genomic_DNA"/>
</dbReference>
<feature type="transmembrane region" description="Helical" evidence="3">
    <location>
        <begin position="7"/>
        <end position="27"/>
    </location>
</feature>
<feature type="region of interest" description="Disordered" evidence="2">
    <location>
        <begin position="551"/>
        <end position="593"/>
    </location>
</feature>
<comment type="caution">
    <text evidence="4">The sequence shown here is derived from an EMBL/GenBank/DDBJ whole genome shotgun (WGS) entry which is preliminary data.</text>
</comment>
<evidence type="ECO:0000256" key="2">
    <source>
        <dbReference type="SAM" id="MobiDB-lite"/>
    </source>
</evidence>
<keyword evidence="5" id="KW-1185">Reference proteome</keyword>
<dbReference type="InterPro" id="IPR045584">
    <property type="entry name" value="Pilin-like"/>
</dbReference>
<reference evidence="4 5" key="1">
    <citation type="submission" date="2019-02" db="EMBL/GenBank/DDBJ databases">
        <title>Deep-cultivation of Planctomycetes and their phenomic and genomic characterization uncovers novel biology.</title>
        <authorList>
            <person name="Wiegand S."/>
            <person name="Jogler M."/>
            <person name="Boedeker C."/>
            <person name="Pinto D."/>
            <person name="Vollmers J."/>
            <person name="Rivas-Marin E."/>
            <person name="Kohn T."/>
            <person name="Peeters S.H."/>
            <person name="Heuer A."/>
            <person name="Rast P."/>
            <person name="Oberbeckmann S."/>
            <person name="Bunk B."/>
            <person name="Jeske O."/>
            <person name="Meyerdierks A."/>
            <person name="Storesund J.E."/>
            <person name="Kallscheuer N."/>
            <person name="Luecker S."/>
            <person name="Lage O.M."/>
            <person name="Pohl T."/>
            <person name="Merkel B.J."/>
            <person name="Hornburger P."/>
            <person name="Mueller R.-W."/>
            <person name="Bruemmer F."/>
            <person name="Labrenz M."/>
            <person name="Spormann A.M."/>
            <person name="Op Den Camp H."/>
            <person name="Overmann J."/>
            <person name="Amann R."/>
            <person name="Jetten M.S.M."/>
            <person name="Mascher T."/>
            <person name="Medema M.H."/>
            <person name="Devos D.P."/>
            <person name="Kaster A.-K."/>
            <person name="Ovreas L."/>
            <person name="Rohde M."/>
            <person name="Galperin M.Y."/>
            <person name="Jogler C."/>
        </authorList>
    </citation>
    <scope>NUCLEOTIDE SEQUENCE [LARGE SCALE GENOMIC DNA]</scope>
    <source>
        <strain evidence="4 5">Enr8</strain>
    </source>
</reference>
<sequence length="593" mass="64684">MKKSTLYFWIFGGVSLLVVLLLIWIVAGPSGPILVSKQTTYLTSPLRSDGLVDYSQAIIDMQGQDVSPEENAAIPFLEATWPCDIPPEQQALVCDALQMPLPPVDGMLSMYNDQLSAQVGRQLGQLAPQPGTAPAEPLDTSEVFEIMAQVTQVPWTRGQVPDLADWFEAQQPHFDKLQEMNERPKYYLPSPTLLANKNEFLFAALLPTVQHQRDVARALMARAMLAIGEQRPQDAWQDIKTCLRLSGCCSKPSFLIEALVCDAIRGIALNALAQLLASGQCDAALLAEIEAYLAALPPFDEMAPSINTLERLGGLDAALAFCTKKAGANEMLGGSGAAVGAFSYAPFDRNAMLMRLNVWYDRIAATTEIDDLEQREAALEQLELDLSAEVEGATSPGNIAGAIFNQRARGEMVAQVLAGLILPTVTQAVYAEERLNLQLQLARVAVALERYKLENGDYPEALAALEKRIDLALLKDPYAPAQLRYAKRPPGFLLYSVGRDRIDDGGASQDGEIVGGEWIAAATPLRPQNWDMVIRFPLPKKSIEDFLPWNLDQVGDSLPTDPVEEEPAEESKESGETETPPLAEPAPAETTDQ</sequence>
<dbReference type="SUPFAM" id="SSF54523">
    <property type="entry name" value="Pili subunits"/>
    <property type="match status" value="1"/>
</dbReference>
<dbReference type="Gene3D" id="3.30.700.10">
    <property type="entry name" value="Glycoprotein, Type 4 Pilin"/>
    <property type="match status" value="1"/>
</dbReference>
<gene>
    <name evidence="4" type="ORF">Enr8_02540</name>
</gene>
<organism evidence="4 5">
    <name type="scientific">Blastopirellula retiformator</name>
    <dbReference type="NCBI Taxonomy" id="2527970"/>
    <lineage>
        <taxon>Bacteria</taxon>
        <taxon>Pseudomonadati</taxon>
        <taxon>Planctomycetota</taxon>
        <taxon>Planctomycetia</taxon>
        <taxon>Pirellulales</taxon>
        <taxon>Pirellulaceae</taxon>
        <taxon>Blastopirellula</taxon>
    </lineage>
</organism>
<evidence type="ECO:0000256" key="3">
    <source>
        <dbReference type="SAM" id="Phobius"/>
    </source>
</evidence>
<dbReference type="AlphaFoldDB" id="A0A5C5VKH0"/>
<feature type="compositionally biased region" description="Low complexity" evidence="2">
    <location>
        <begin position="577"/>
        <end position="593"/>
    </location>
</feature>
<keyword evidence="1" id="KW-0175">Coiled coil</keyword>